<comment type="caution">
    <text evidence="4">The sequence shown here is derived from an EMBL/GenBank/DDBJ whole genome shotgun (WGS) entry which is preliminary data.</text>
</comment>
<dbReference type="GO" id="GO:0010181">
    <property type="term" value="F:FMN binding"/>
    <property type="evidence" value="ECO:0007669"/>
    <property type="project" value="InterPro"/>
</dbReference>
<evidence type="ECO:0000259" key="3">
    <source>
        <dbReference type="Pfam" id="PF00724"/>
    </source>
</evidence>
<sequence>MSSSFESFRYPSKAALLKKCDGLGLSISYLDNFDLLFTPLAVGDRQTPNRFAIQPMEGCDGTEDGAPTPLTFRRYQRFAAGGAGLIWFEATAVTPEGRANPHHLLLSKANLPDFKRLVEETRHAAAVAVNGSHAILLILQLTHAGRYARPVDRPQPVRAQYNPILDPLQGLTEEDPLITDEGLLDLQDQFLNAAELALAAGFDGVDVKACHGYLISELLAAATRLESRFGGLFDNRSRFLTETVQKIHEEFPGLIAASRINVYDGVEYPYGFGVDSEDPDQFDLWEPIELIKKLKNSGCALLNITMGIPYVNPHIGRPYNTPLAGGKSPAEHPLIGIDRLMTATRVLQQGETDLPMVGTGYSWLQHHWPHVGAGVVQSGGAQLIGIGRGAIAYPDFVKDLYEKGAMDPGSVCIGCSRCSQLMRDHGRAGCVVRDAEIYQLEYQQGRDRAKESEG</sequence>
<evidence type="ECO:0000256" key="2">
    <source>
        <dbReference type="ARBA" id="ARBA00023002"/>
    </source>
</evidence>
<reference evidence="4" key="1">
    <citation type="submission" date="2021-05" db="EMBL/GenBank/DDBJ databases">
        <title>Energy efficiency and biological interactions define the core microbiome of deep oligotrophic groundwater.</title>
        <authorList>
            <person name="Mehrshad M."/>
            <person name="Lopez-Fernandez M."/>
            <person name="Bell E."/>
            <person name="Bernier-Latmani R."/>
            <person name="Bertilsson S."/>
            <person name="Dopson M."/>
        </authorList>
    </citation>
    <scope>NUCLEOTIDE SEQUENCE</scope>
    <source>
        <strain evidence="4">Modern_marine.mb.64</strain>
    </source>
</reference>
<feature type="domain" description="NADH:flavin oxidoreductase/NADH oxidase N-terminal" evidence="3">
    <location>
        <begin position="36"/>
        <end position="400"/>
    </location>
</feature>
<dbReference type="AlphaFoldDB" id="A0A948RVZ7"/>
<evidence type="ECO:0000256" key="1">
    <source>
        <dbReference type="ARBA" id="ARBA00022630"/>
    </source>
</evidence>
<dbReference type="EMBL" id="JAHJDP010000084">
    <property type="protein sequence ID" value="MBU2692043.1"/>
    <property type="molecule type" value="Genomic_DNA"/>
</dbReference>
<dbReference type="GO" id="GO:0016491">
    <property type="term" value="F:oxidoreductase activity"/>
    <property type="evidence" value="ECO:0007669"/>
    <property type="project" value="UniProtKB-KW"/>
</dbReference>
<organism evidence="4 5">
    <name type="scientific">Eiseniibacteriota bacterium</name>
    <dbReference type="NCBI Taxonomy" id="2212470"/>
    <lineage>
        <taxon>Bacteria</taxon>
        <taxon>Candidatus Eiseniibacteriota</taxon>
    </lineage>
</organism>
<evidence type="ECO:0000313" key="4">
    <source>
        <dbReference type="EMBL" id="MBU2692043.1"/>
    </source>
</evidence>
<accession>A0A948RVZ7</accession>
<evidence type="ECO:0000313" key="5">
    <source>
        <dbReference type="Proteomes" id="UP000777784"/>
    </source>
</evidence>
<dbReference type="PANTHER" id="PTHR43656:SF2">
    <property type="entry name" value="BINDING OXIDOREDUCTASE, PUTATIVE (AFU_ORTHOLOGUE AFUA_2G08260)-RELATED"/>
    <property type="match status" value="1"/>
</dbReference>
<dbReference type="SUPFAM" id="SSF51395">
    <property type="entry name" value="FMN-linked oxidoreductases"/>
    <property type="match status" value="1"/>
</dbReference>
<dbReference type="Proteomes" id="UP000777784">
    <property type="component" value="Unassembled WGS sequence"/>
</dbReference>
<dbReference type="InterPro" id="IPR051799">
    <property type="entry name" value="NADH_flavin_oxidoreductase"/>
</dbReference>
<dbReference type="Pfam" id="PF00724">
    <property type="entry name" value="Oxidored_FMN"/>
    <property type="match status" value="1"/>
</dbReference>
<gene>
    <name evidence="4" type="ORF">KJ970_14075</name>
</gene>
<dbReference type="InterPro" id="IPR001155">
    <property type="entry name" value="OxRdtase_FMN_N"/>
</dbReference>
<name>A0A948RVZ7_UNCEI</name>
<dbReference type="InterPro" id="IPR013785">
    <property type="entry name" value="Aldolase_TIM"/>
</dbReference>
<protein>
    <recommendedName>
        <fullName evidence="3">NADH:flavin oxidoreductase/NADH oxidase N-terminal domain-containing protein</fullName>
    </recommendedName>
</protein>
<dbReference type="Gene3D" id="3.20.20.70">
    <property type="entry name" value="Aldolase class I"/>
    <property type="match status" value="1"/>
</dbReference>
<keyword evidence="2" id="KW-0560">Oxidoreductase</keyword>
<keyword evidence="1" id="KW-0285">Flavoprotein</keyword>
<dbReference type="PANTHER" id="PTHR43656">
    <property type="entry name" value="BINDING OXIDOREDUCTASE, PUTATIVE (AFU_ORTHOLOGUE AFUA_2G08260)-RELATED"/>
    <property type="match status" value="1"/>
</dbReference>
<proteinExistence type="predicted"/>